<evidence type="ECO:0000256" key="3">
    <source>
        <dbReference type="ARBA" id="ARBA00022723"/>
    </source>
</evidence>
<evidence type="ECO:0000256" key="2">
    <source>
        <dbReference type="ARBA" id="ARBA00022722"/>
    </source>
</evidence>
<comment type="cofactor">
    <cofactor evidence="6">
        <name>Mg(2+)</name>
        <dbReference type="ChEBI" id="CHEBI:18420"/>
    </cofactor>
</comment>
<keyword evidence="5 6" id="KW-0460">Magnesium</keyword>
<comment type="similarity">
    <text evidence="6">Belongs to the PINc/VapC protein family.</text>
</comment>
<feature type="domain" description="PIN" evidence="7">
    <location>
        <begin position="4"/>
        <end position="124"/>
    </location>
</feature>
<dbReference type="InterPro" id="IPR002716">
    <property type="entry name" value="PIN_dom"/>
</dbReference>
<dbReference type="Gene3D" id="3.40.50.1010">
    <property type="entry name" value="5'-nuclease"/>
    <property type="match status" value="1"/>
</dbReference>
<comment type="function">
    <text evidence="6">Toxic component of a toxin-antitoxin (TA) system. An RNase.</text>
</comment>
<keyword evidence="1 6" id="KW-1277">Toxin-antitoxin system</keyword>
<reference evidence="8 9" key="1">
    <citation type="submission" date="2021-03" db="EMBL/GenBank/DDBJ databases">
        <title>Complete genome of Streptomyces formicae strain 1H-GS9 (DSM 100524).</title>
        <authorList>
            <person name="Atanasov K.E."/>
            <person name="Altabella T."/>
            <person name="Ferrer A."/>
        </authorList>
    </citation>
    <scope>NUCLEOTIDE SEQUENCE [LARGE SCALE GENOMIC DNA]</scope>
    <source>
        <strain evidence="8 9">1H-GS9</strain>
    </source>
</reference>
<protein>
    <recommendedName>
        <fullName evidence="6">Ribonuclease VapC</fullName>
        <shortName evidence="6">RNase VapC</shortName>
        <ecNumber evidence="6">3.1.-.-</ecNumber>
    </recommendedName>
    <alternativeName>
        <fullName evidence="6">Toxin VapC</fullName>
    </alternativeName>
</protein>
<evidence type="ECO:0000313" key="8">
    <source>
        <dbReference type="EMBL" id="UNM15748.1"/>
    </source>
</evidence>
<accession>A0ABY3WSX0</accession>
<evidence type="ECO:0000259" key="7">
    <source>
        <dbReference type="Pfam" id="PF01850"/>
    </source>
</evidence>
<dbReference type="HAMAP" id="MF_00265">
    <property type="entry name" value="VapC_Nob1"/>
    <property type="match status" value="1"/>
</dbReference>
<keyword evidence="3 6" id="KW-0479">Metal-binding</keyword>
<keyword evidence="6" id="KW-0800">Toxin</keyword>
<gene>
    <name evidence="6" type="primary">vapC</name>
    <name evidence="8" type="ORF">J4032_33635</name>
</gene>
<dbReference type="InterPro" id="IPR029060">
    <property type="entry name" value="PIN-like_dom_sf"/>
</dbReference>
<dbReference type="RefSeq" id="WP_242337788.1">
    <property type="nucleotide sequence ID" value="NZ_CP071872.1"/>
</dbReference>
<keyword evidence="2 6" id="KW-0540">Nuclease</keyword>
<proteinExistence type="inferred from homology"/>
<evidence type="ECO:0000256" key="4">
    <source>
        <dbReference type="ARBA" id="ARBA00022801"/>
    </source>
</evidence>
<organism evidence="8 9">
    <name type="scientific">Streptomyces formicae</name>
    <dbReference type="NCBI Taxonomy" id="1616117"/>
    <lineage>
        <taxon>Bacteria</taxon>
        <taxon>Bacillati</taxon>
        <taxon>Actinomycetota</taxon>
        <taxon>Actinomycetes</taxon>
        <taxon>Kitasatosporales</taxon>
        <taxon>Streptomycetaceae</taxon>
        <taxon>Streptomyces</taxon>
    </lineage>
</organism>
<dbReference type="EMBL" id="CP071872">
    <property type="protein sequence ID" value="UNM15748.1"/>
    <property type="molecule type" value="Genomic_DNA"/>
</dbReference>
<evidence type="ECO:0000313" key="9">
    <source>
        <dbReference type="Proteomes" id="UP000828924"/>
    </source>
</evidence>
<evidence type="ECO:0000256" key="6">
    <source>
        <dbReference type="HAMAP-Rule" id="MF_00265"/>
    </source>
</evidence>
<feature type="binding site" evidence="6">
    <location>
        <position position="96"/>
    </location>
    <ligand>
        <name>Mg(2+)</name>
        <dbReference type="ChEBI" id="CHEBI:18420"/>
    </ligand>
</feature>
<dbReference type="Proteomes" id="UP000828924">
    <property type="component" value="Chromosome"/>
</dbReference>
<evidence type="ECO:0000256" key="1">
    <source>
        <dbReference type="ARBA" id="ARBA00022649"/>
    </source>
</evidence>
<dbReference type="CDD" id="cd09874">
    <property type="entry name" value="PIN_MT3492-like"/>
    <property type="match status" value="1"/>
</dbReference>
<name>A0ABY3WSX0_9ACTN</name>
<dbReference type="Pfam" id="PF01850">
    <property type="entry name" value="PIN"/>
    <property type="match status" value="1"/>
</dbReference>
<dbReference type="InterPro" id="IPR022907">
    <property type="entry name" value="VapC_family"/>
</dbReference>
<feature type="binding site" evidence="6">
    <location>
        <position position="7"/>
    </location>
    <ligand>
        <name>Mg(2+)</name>
        <dbReference type="ChEBI" id="CHEBI:18420"/>
    </ligand>
</feature>
<evidence type="ECO:0000256" key="5">
    <source>
        <dbReference type="ARBA" id="ARBA00022842"/>
    </source>
</evidence>
<dbReference type="EC" id="3.1.-.-" evidence="6"/>
<dbReference type="SUPFAM" id="SSF88723">
    <property type="entry name" value="PIN domain-like"/>
    <property type="match status" value="1"/>
</dbReference>
<sequence>MSVIYLDTSAAIKLFKTETESEALERWLAQQGSLTVLTSDLTRTELRRALYACGAQPETLDEADGWLEDCALIQLKTATFDRAGHFPYAARLRSLDAIHCAAALSLGPAITAFVAYDKRLTEAAQDLGLPVSSPGAP</sequence>
<keyword evidence="4 6" id="KW-0378">Hydrolase</keyword>
<keyword evidence="9" id="KW-1185">Reference proteome</keyword>